<dbReference type="PROSITE" id="PS51257">
    <property type="entry name" value="PROKAR_LIPOPROTEIN"/>
    <property type="match status" value="1"/>
</dbReference>
<dbReference type="AlphaFoldDB" id="A0A6J7XVN2"/>
<evidence type="ECO:0000313" key="1">
    <source>
        <dbReference type="EMBL" id="CAB5240315.1"/>
    </source>
</evidence>
<name>A0A6J7XVN2_9ZZZZ</name>
<accession>A0A6J7XVN2</accession>
<gene>
    <name evidence="1" type="ORF">UFOPK3554_00779</name>
</gene>
<dbReference type="EMBL" id="CAFBSG010000009">
    <property type="protein sequence ID" value="CAB5240315.1"/>
    <property type="molecule type" value="Genomic_DNA"/>
</dbReference>
<reference evidence="1" key="1">
    <citation type="submission" date="2020-05" db="EMBL/GenBank/DDBJ databases">
        <authorList>
            <person name="Chiriac C."/>
            <person name="Salcher M."/>
            <person name="Ghai R."/>
            <person name="Kavagutti S V."/>
        </authorList>
    </citation>
    <scope>NUCLEOTIDE SEQUENCE</scope>
</reference>
<proteinExistence type="predicted"/>
<protein>
    <submittedName>
        <fullName evidence="1">Unannotated protein</fullName>
    </submittedName>
</protein>
<organism evidence="1">
    <name type="scientific">freshwater metagenome</name>
    <dbReference type="NCBI Taxonomy" id="449393"/>
    <lineage>
        <taxon>unclassified sequences</taxon>
        <taxon>metagenomes</taxon>
        <taxon>ecological metagenomes</taxon>
    </lineage>
</organism>
<sequence length="164" mass="16914">MDMRISQKTLLALISCTAIAVTLSACGSGPDAPTRLISKVTDGAEGSIKENGNDIQIRNLLLVAQEDGSAVLVGSIINQVEREDALLGIGITGVAATITGNTSLPLEKPIIFEGDAANAKAVFTGLNAKAGTNVAISLFFARAGEITLNVIVRDKRDTYAGVSS</sequence>